<feature type="non-terminal residue" evidence="1">
    <location>
        <position position="1"/>
    </location>
</feature>
<dbReference type="SUPFAM" id="SSF56219">
    <property type="entry name" value="DNase I-like"/>
    <property type="match status" value="1"/>
</dbReference>
<dbReference type="GO" id="GO:0006506">
    <property type="term" value="P:GPI anchor biosynthetic process"/>
    <property type="evidence" value="ECO:0007669"/>
    <property type="project" value="TreeGrafter"/>
</dbReference>
<comment type="caution">
    <text evidence="1">The sequence shown here is derived from an EMBL/GenBank/DDBJ whole genome shotgun (WGS) entry which is preliminary data.</text>
</comment>
<dbReference type="InterPro" id="IPR036691">
    <property type="entry name" value="Endo/exonu/phosph_ase_sf"/>
</dbReference>
<reference evidence="1" key="1">
    <citation type="journal article" date="2014" name="Front. Microbiol.">
        <title>High frequency of phylogenetically diverse reductive dehalogenase-homologous genes in deep subseafloor sedimentary metagenomes.</title>
        <authorList>
            <person name="Kawai M."/>
            <person name="Futagami T."/>
            <person name="Toyoda A."/>
            <person name="Takaki Y."/>
            <person name="Nishi S."/>
            <person name="Hori S."/>
            <person name="Arai W."/>
            <person name="Tsubouchi T."/>
            <person name="Morono Y."/>
            <person name="Uchiyama I."/>
            <person name="Ito T."/>
            <person name="Fujiyama A."/>
            <person name="Inagaki F."/>
            <person name="Takami H."/>
        </authorList>
    </citation>
    <scope>NUCLEOTIDE SEQUENCE</scope>
    <source>
        <strain evidence="1">Expedition CK06-06</strain>
    </source>
</reference>
<gene>
    <name evidence="1" type="ORF">S01H1_82316</name>
</gene>
<dbReference type="PANTHER" id="PTHR14859">
    <property type="entry name" value="CALCOFLUOR WHITE HYPERSENSITIVE PROTEIN PRECURSOR"/>
    <property type="match status" value="1"/>
</dbReference>
<dbReference type="AlphaFoldDB" id="X0ZL90"/>
<proteinExistence type="predicted"/>
<dbReference type="Gene3D" id="3.60.10.10">
    <property type="entry name" value="Endonuclease/exonuclease/phosphatase"/>
    <property type="match status" value="1"/>
</dbReference>
<protein>
    <recommendedName>
        <fullName evidence="2">Endonuclease/exonuclease/phosphatase domain-containing protein</fullName>
    </recommendedName>
</protein>
<evidence type="ECO:0000313" key="1">
    <source>
        <dbReference type="EMBL" id="GAG49016.1"/>
    </source>
</evidence>
<dbReference type="PANTHER" id="PTHR14859:SF1">
    <property type="entry name" value="PGAP2-INTERACTING PROTEIN"/>
    <property type="match status" value="1"/>
</dbReference>
<sequence length="196" mass="21703">CQTKPIVTKGNASCDNIAARGHINFLDSNVLFSEIETMNERFKHIADFVAANEVDVILLQEIVGGSIAKTPNSAQDLRAILRVKHDLDFNISTAWEIGEPNIFSSANAILSRCKFLDAKVKRLPRVSESPIRVGAEKKAISFRRNVQLAHLEIPERGKINVYNTHLCARCDKDGRAKQLEGLLEIINSLETAIPGD</sequence>
<dbReference type="InterPro" id="IPR051916">
    <property type="entry name" value="GPI-anchor_lipid_remodeler"/>
</dbReference>
<evidence type="ECO:0008006" key="2">
    <source>
        <dbReference type="Google" id="ProtNLM"/>
    </source>
</evidence>
<name>X0ZL90_9ZZZZ</name>
<feature type="non-terminal residue" evidence="1">
    <location>
        <position position="196"/>
    </location>
</feature>
<dbReference type="EMBL" id="BARS01055793">
    <property type="protein sequence ID" value="GAG49016.1"/>
    <property type="molecule type" value="Genomic_DNA"/>
</dbReference>
<organism evidence="1">
    <name type="scientific">marine sediment metagenome</name>
    <dbReference type="NCBI Taxonomy" id="412755"/>
    <lineage>
        <taxon>unclassified sequences</taxon>
        <taxon>metagenomes</taxon>
        <taxon>ecological metagenomes</taxon>
    </lineage>
</organism>
<dbReference type="GO" id="GO:0016020">
    <property type="term" value="C:membrane"/>
    <property type="evidence" value="ECO:0007669"/>
    <property type="project" value="GOC"/>
</dbReference>
<accession>X0ZL90</accession>